<keyword evidence="1" id="KW-0812">Transmembrane</keyword>
<organism evidence="2 3">
    <name type="scientific">Vitis rotundifolia</name>
    <name type="common">Muscadine grape</name>
    <dbReference type="NCBI Taxonomy" id="103349"/>
    <lineage>
        <taxon>Eukaryota</taxon>
        <taxon>Viridiplantae</taxon>
        <taxon>Streptophyta</taxon>
        <taxon>Embryophyta</taxon>
        <taxon>Tracheophyta</taxon>
        <taxon>Spermatophyta</taxon>
        <taxon>Magnoliopsida</taxon>
        <taxon>eudicotyledons</taxon>
        <taxon>Gunneridae</taxon>
        <taxon>Pentapetalae</taxon>
        <taxon>rosids</taxon>
        <taxon>Vitales</taxon>
        <taxon>Vitaceae</taxon>
        <taxon>Viteae</taxon>
        <taxon>Vitis</taxon>
    </lineage>
</organism>
<keyword evidence="1" id="KW-1133">Transmembrane helix</keyword>
<evidence type="ECO:0000313" key="3">
    <source>
        <dbReference type="Proteomes" id="UP001168098"/>
    </source>
</evidence>
<reference evidence="2 3" key="1">
    <citation type="journal article" date="2023" name="BMC Biotechnol.">
        <title>Vitis rotundifolia cv Carlos genome sequencing.</title>
        <authorList>
            <person name="Huff M."/>
            <person name="Hulse-Kemp A."/>
            <person name="Scheffler B."/>
            <person name="Youngblood R."/>
            <person name="Simpson S."/>
            <person name="Babiker E."/>
            <person name="Staton M."/>
        </authorList>
    </citation>
    <scope>NUCLEOTIDE SEQUENCE [LARGE SCALE GENOMIC DNA]</scope>
    <source>
        <tissue evidence="2">Leaf</tissue>
    </source>
</reference>
<dbReference type="AlphaFoldDB" id="A0AA38ZEP4"/>
<name>A0AA38ZEP4_VITRO</name>
<proteinExistence type="predicted"/>
<evidence type="ECO:0000313" key="2">
    <source>
        <dbReference type="EMBL" id="KAJ9687455.1"/>
    </source>
</evidence>
<comment type="caution">
    <text evidence="2">The sequence shown here is derived from an EMBL/GenBank/DDBJ whole genome shotgun (WGS) entry which is preliminary data.</text>
</comment>
<evidence type="ECO:0000256" key="1">
    <source>
        <dbReference type="SAM" id="Phobius"/>
    </source>
</evidence>
<dbReference type="Proteomes" id="UP001168098">
    <property type="component" value="Unassembled WGS sequence"/>
</dbReference>
<accession>A0AA38ZEP4</accession>
<keyword evidence="1" id="KW-0472">Membrane</keyword>
<keyword evidence="3" id="KW-1185">Reference proteome</keyword>
<dbReference type="EMBL" id="JARBHA010000012">
    <property type="protein sequence ID" value="KAJ9687455.1"/>
    <property type="molecule type" value="Genomic_DNA"/>
</dbReference>
<protein>
    <submittedName>
        <fullName evidence="2">Uncharacterized protein</fullName>
    </submittedName>
</protein>
<gene>
    <name evidence="2" type="ORF">PVL29_016086</name>
</gene>
<sequence length="182" mass="20655">MASNLRVEFYERQRKHLSESITINPSPSKKAYLKPIPNPPSKSAPPTTIVAVTLKSDEKPSFIDDISYHETRKPFIIPREINKDSFECLNSSPLRPNATYLLVPNMGVLFSTMQRIPVKVDENSIQSFMAWLSCGTPNVTIAYIFHAKDYIAFEIVKVVLLVTFLIFPLVSRLIMISVAPKW</sequence>
<feature type="transmembrane region" description="Helical" evidence="1">
    <location>
        <begin position="158"/>
        <end position="179"/>
    </location>
</feature>